<feature type="domain" description="AB hydrolase-1" evidence="1">
    <location>
        <begin position="32"/>
        <end position="280"/>
    </location>
</feature>
<keyword evidence="3" id="KW-1185">Reference proteome</keyword>
<dbReference type="InterPro" id="IPR050471">
    <property type="entry name" value="AB_hydrolase"/>
</dbReference>
<proteinExistence type="predicted"/>
<dbReference type="GO" id="GO:0046503">
    <property type="term" value="P:glycerolipid catabolic process"/>
    <property type="evidence" value="ECO:0007669"/>
    <property type="project" value="TreeGrafter"/>
</dbReference>
<accession>A0A1H9ZG24</accession>
<dbReference type="Pfam" id="PF00561">
    <property type="entry name" value="Abhydrolase_1"/>
    <property type="match status" value="1"/>
</dbReference>
<evidence type="ECO:0000259" key="1">
    <source>
        <dbReference type="Pfam" id="PF00561"/>
    </source>
</evidence>
<dbReference type="InterPro" id="IPR029058">
    <property type="entry name" value="AB_hydrolase_fold"/>
</dbReference>
<dbReference type="EMBL" id="FOIE01000001">
    <property type="protein sequence ID" value="SES80020.1"/>
    <property type="molecule type" value="Genomic_DNA"/>
</dbReference>
<protein>
    <submittedName>
        <fullName evidence="2">Pimeloyl-ACP methyl ester carboxylesterase</fullName>
    </submittedName>
</protein>
<dbReference type="InterPro" id="IPR000073">
    <property type="entry name" value="AB_hydrolase_1"/>
</dbReference>
<dbReference type="GO" id="GO:0004806">
    <property type="term" value="F:triacylglycerol lipase activity"/>
    <property type="evidence" value="ECO:0007669"/>
    <property type="project" value="TreeGrafter"/>
</dbReference>
<dbReference type="Gene3D" id="3.40.50.1820">
    <property type="entry name" value="alpha/beta hydrolase"/>
    <property type="match status" value="1"/>
</dbReference>
<sequence length="305" mass="32579">MTATAQDTDRFVDLPAGPRICYRVDGPDDGTPLLLVAGLGLDLTSWPQRMVDGFVERGFRVVRLDNRDAGRSSRIGNSPPGRLRQLLARPRPDAYDLADMAADTVGLLDALGIQRVHLLGMSMGGMIAQTVAARHPARVLSLTSIFSTTGHRRVGQPARSTLLRLAKAPARTVEESVERHLAMLGHIGSTTFPPDEEYERAWATAVWDRCGGPRAGEAVARQIGAIQAAGDRTAELARITAPTLVVHGDRDLMVHPTGGRATADAIPGARHVEVAGMGHHLAPGVVDRLVELTTDLVRTTAGGTR</sequence>
<dbReference type="PANTHER" id="PTHR43433:SF5">
    <property type="entry name" value="AB HYDROLASE-1 DOMAIN-CONTAINING PROTEIN"/>
    <property type="match status" value="1"/>
</dbReference>
<gene>
    <name evidence="2" type="ORF">SAMN04488546_0552</name>
</gene>
<evidence type="ECO:0000313" key="2">
    <source>
        <dbReference type="EMBL" id="SES80020.1"/>
    </source>
</evidence>
<reference evidence="3" key="1">
    <citation type="submission" date="2016-10" db="EMBL/GenBank/DDBJ databases">
        <authorList>
            <person name="Varghese N."/>
            <person name="Submissions S."/>
        </authorList>
    </citation>
    <scope>NUCLEOTIDE SEQUENCE [LARGE SCALE GENOMIC DNA]</scope>
    <source>
        <strain evidence="3">DSM 44209</strain>
    </source>
</reference>
<name>A0A1H9ZG24_9ACTN</name>
<dbReference type="AlphaFoldDB" id="A0A1H9ZG24"/>
<dbReference type="Proteomes" id="UP000198507">
    <property type="component" value="Unassembled WGS sequence"/>
</dbReference>
<dbReference type="PANTHER" id="PTHR43433">
    <property type="entry name" value="HYDROLASE, ALPHA/BETA FOLD FAMILY PROTEIN"/>
    <property type="match status" value="1"/>
</dbReference>
<evidence type="ECO:0000313" key="3">
    <source>
        <dbReference type="Proteomes" id="UP000198507"/>
    </source>
</evidence>
<dbReference type="SUPFAM" id="SSF53474">
    <property type="entry name" value="alpha/beta-Hydrolases"/>
    <property type="match status" value="1"/>
</dbReference>
<dbReference type="RefSeq" id="WP_091438692.1">
    <property type="nucleotide sequence ID" value="NZ_FOIE01000001.1"/>
</dbReference>
<dbReference type="OrthoDB" id="8957634at2"/>
<organism evidence="2 3">
    <name type="scientific">Geodermatophilus poikilotrophus</name>
    <dbReference type="NCBI Taxonomy" id="1333667"/>
    <lineage>
        <taxon>Bacteria</taxon>
        <taxon>Bacillati</taxon>
        <taxon>Actinomycetota</taxon>
        <taxon>Actinomycetes</taxon>
        <taxon>Geodermatophilales</taxon>
        <taxon>Geodermatophilaceae</taxon>
        <taxon>Geodermatophilus</taxon>
    </lineage>
</organism>